<comment type="caution">
    <text evidence="6">The sequence shown here is derived from an EMBL/GenBank/DDBJ whole genome shotgun (WGS) entry which is preliminary data.</text>
</comment>
<gene>
    <name evidence="6" type="ORF">F1003_02025</name>
</gene>
<feature type="chain" id="PRO_5029616550" evidence="2">
    <location>
        <begin position="21"/>
        <end position="1462"/>
    </location>
</feature>
<dbReference type="InterPro" id="IPR039331">
    <property type="entry name" value="PAPs-like"/>
</dbReference>
<reference evidence="6 7" key="1">
    <citation type="submission" date="2019-11" db="EMBL/GenBank/DDBJ databases">
        <title>Winogradskyella ouciana sp. nov., isolated from the hadal seawater of the Mariana Trench.</title>
        <authorList>
            <person name="Liu R."/>
        </authorList>
    </citation>
    <scope>NUCLEOTIDE SEQUENCE [LARGE SCALE GENOMIC DNA]</scope>
    <source>
        <strain evidence="6 7">ZXX205</strain>
    </source>
</reference>
<dbReference type="InterPro" id="IPR008963">
    <property type="entry name" value="Purple_acid_Pase-like_N"/>
</dbReference>
<dbReference type="Gene3D" id="2.60.40.380">
    <property type="entry name" value="Purple acid phosphatase-like, N-terminal"/>
    <property type="match status" value="1"/>
</dbReference>
<dbReference type="InterPro" id="IPR015914">
    <property type="entry name" value="PAPs_N"/>
</dbReference>
<name>A0A7K1G8T7_9FLAO</name>
<feature type="domain" description="Purple acid phosphatase N-terminal" evidence="4">
    <location>
        <begin position="26"/>
        <end position="114"/>
    </location>
</feature>
<dbReference type="InterPro" id="IPR026444">
    <property type="entry name" value="Secre_tail"/>
</dbReference>
<evidence type="ECO:0000259" key="4">
    <source>
        <dbReference type="Pfam" id="PF16656"/>
    </source>
</evidence>
<evidence type="ECO:0000313" key="7">
    <source>
        <dbReference type="Proteomes" id="UP000447545"/>
    </source>
</evidence>
<dbReference type="GO" id="GO:0046872">
    <property type="term" value="F:metal ion binding"/>
    <property type="evidence" value="ECO:0007669"/>
    <property type="project" value="InterPro"/>
</dbReference>
<sequence length="1462" mass="158682">MKTKLLLTKLLFLIMCCAYASNGRYRLILVDDPATTITIGWDQDTGTNPVVHYDTVDHGVDHTLYTFSQTVDRAIVYKDMDNRFVRLSGLTPNTNYYFVINDSEGTSQRFWFRTAPNDNSRLSIIAGGDSRNNRTPRRAANLLVSKLKPHAVLFGGDMTDDSTDLEWKKWFDDWQDTIASDGRMFPIVPTRGNHEDPTDVYNLFDTPNADSYYAITFGNDLFRTYTLNSEISVFGDQLTWLQNDLDSPAGTNATWKAAQYHRPMRPHTANSDKPNNNTLYDAWAELFYDEDVRLVIDCDSHMSKTTWPIRPSSEIGNDEGFVVDHSNGTVYAGEGCWGAPLRDNNDDKSWTRNSGSFNQFKLIFVEPSKIELRTIKVDNAGVVGEVSNTDPFTLPLNLDVFSPPTGAVVTINNSNDVVCPAAGIPCEDGDADTIFDEEDGSCNCTGFSSYDNTVFMAEVSASSDDAEEKVGSGSVSTSSSDLELVFDGDDQIIGVRFNNVEIPESASVIRAYIQFSTDERLSTQPTTNLTIHGELAANSSTFTSATNNISSRTTTSNSTPWSDLEAWGSIDNVGYYQRTPDLSDEMNEIIALPGWVQGNPITFIISGTGERVANAYEDSGPAPKLVVLFDTDCPLGDIQLGATNMCDDTNDTYSQDIVVTYQNAPSTGTLNVNGQAFPITTSPQIVTLTGLDADGFEVDVEAFFSDVPTCKISKNDFYEAPSACSNGGIPDNTPDDNLNLALLPDATVRGSVSGGRGTPDEILYDPSINDYFITSDYNEYGLDFNAVLEASIDPDDGMKWQVNWTNVKYINYITFGGVYTTNNQEQPNTLWRISYRRDGVWITHAEGVGGWIDGGIYEWGGASFNPIEADALRVQLYSDGFNELKSTHLRARGGVSNNVDDSATTPKATLIQYLAPGNSCGVTVPSGSILYCGGDWIYSDGPDETSGSLNTIIADGTYTVDADKEVEVNNLEIYSGATVIVKEGASLMVKGNLTNNGTLQLESISSKYSSLIVDGTSTGNVIYMRHVNNAAGAGTTTAANDLISAPVTGETFGAFRAANPNILSGTIGGNPAFLFGPFDTSTVSFVNYSSADDSSVLAGGRGYRSGSTDGGTYTFNGVVETASVDVPVVAGGASNWNLIGNPYPSYLKVQEFLNNVANSGLIDENAVGIYGYDGTAADGWTIYNLATTNATTVIAPGQGFFIDAEASGNISFTPSMRSKGSDDDFIAGRNASPLTYFKLKATTNNNSYHTDFYFNDNASLGLDPGYDAAIWNETPPSFALYSNLVQENTGVPMALQALNTNDLSDVVIPLGVNANANEDLTFSILESTLSGNVEVYLEDSETNTIVLLNSGDYVFTPSTNISGTGRFYLRFNSNVLGTTDQLLEQLKIYTNSIENTIVISGQLLSETDFKLYDINGRIVSSTELDINTNRQSIDVSKLSSGIYIVELLSTTNEKRIQKLIIH</sequence>
<evidence type="ECO:0000256" key="1">
    <source>
        <dbReference type="ARBA" id="ARBA00022729"/>
    </source>
</evidence>
<accession>A0A7K1G8T7</accession>
<dbReference type="PANTHER" id="PTHR22953:SF153">
    <property type="entry name" value="PURPLE ACID PHOSPHATASE"/>
    <property type="match status" value="1"/>
</dbReference>
<dbReference type="EMBL" id="WJYA01000002">
    <property type="protein sequence ID" value="MTE25696.1"/>
    <property type="molecule type" value="Genomic_DNA"/>
</dbReference>
<feature type="signal peptide" evidence="2">
    <location>
        <begin position="1"/>
        <end position="20"/>
    </location>
</feature>
<feature type="domain" description="Secretion system C-terminal sorting" evidence="5">
    <location>
        <begin position="1393"/>
        <end position="1461"/>
    </location>
</feature>
<protein>
    <submittedName>
        <fullName evidence="6">T9SS type A sorting domain-containing protein</fullName>
    </submittedName>
</protein>
<keyword evidence="7" id="KW-1185">Reference proteome</keyword>
<dbReference type="InterPro" id="IPR004843">
    <property type="entry name" value="Calcineurin-like_PHP"/>
</dbReference>
<dbReference type="RefSeq" id="WP_155087530.1">
    <property type="nucleotide sequence ID" value="NZ_WJYA01000002.1"/>
</dbReference>
<dbReference type="Pfam" id="PF00149">
    <property type="entry name" value="Metallophos"/>
    <property type="match status" value="1"/>
</dbReference>
<organism evidence="6 7">
    <name type="scientific">Winogradskyella ouciana</name>
    <dbReference type="NCBI Taxonomy" id="2608631"/>
    <lineage>
        <taxon>Bacteria</taxon>
        <taxon>Pseudomonadati</taxon>
        <taxon>Bacteroidota</taxon>
        <taxon>Flavobacteriia</taxon>
        <taxon>Flavobacteriales</taxon>
        <taxon>Flavobacteriaceae</taxon>
        <taxon>Winogradskyella</taxon>
    </lineage>
</organism>
<dbReference type="Gene3D" id="3.60.21.10">
    <property type="match status" value="1"/>
</dbReference>
<evidence type="ECO:0000259" key="5">
    <source>
        <dbReference type="Pfam" id="PF18962"/>
    </source>
</evidence>
<dbReference type="SUPFAM" id="SSF56300">
    <property type="entry name" value="Metallo-dependent phosphatases"/>
    <property type="match status" value="1"/>
</dbReference>
<proteinExistence type="predicted"/>
<evidence type="ECO:0000259" key="3">
    <source>
        <dbReference type="Pfam" id="PF00149"/>
    </source>
</evidence>
<dbReference type="NCBIfam" id="TIGR04183">
    <property type="entry name" value="Por_Secre_tail"/>
    <property type="match status" value="1"/>
</dbReference>
<dbReference type="InterPro" id="IPR029052">
    <property type="entry name" value="Metallo-depent_PP-like"/>
</dbReference>
<dbReference type="Proteomes" id="UP000447545">
    <property type="component" value="Unassembled WGS sequence"/>
</dbReference>
<evidence type="ECO:0000313" key="6">
    <source>
        <dbReference type="EMBL" id="MTE25696.1"/>
    </source>
</evidence>
<feature type="domain" description="Calcineurin-like phosphoesterase" evidence="3">
    <location>
        <begin position="140"/>
        <end position="296"/>
    </location>
</feature>
<dbReference type="PANTHER" id="PTHR22953">
    <property type="entry name" value="ACID PHOSPHATASE RELATED"/>
    <property type="match status" value="1"/>
</dbReference>
<dbReference type="GO" id="GO:0003993">
    <property type="term" value="F:acid phosphatase activity"/>
    <property type="evidence" value="ECO:0007669"/>
    <property type="project" value="InterPro"/>
</dbReference>
<dbReference type="Pfam" id="PF16656">
    <property type="entry name" value="Pur_ac_phosph_N"/>
    <property type="match status" value="1"/>
</dbReference>
<dbReference type="SUPFAM" id="SSF49363">
    <property type="entry name" value="Purple acid phosphatase, N-terminal domain"/>
    <property type="match status" value="1"/>
</dbReference>
<dbReference type="Pfam" id="PF18962">
    <property type="entry name" value="Por_Secre_tail"/>
    <property type="match status" value="1"/>
</dbReference>
<keyword evidence="1 2" id="KW-0732">Signal</keyword>
<evidence type="ECO:0000256" key="2">
    <source>
        <dbReference type="SAM" id="SignalP"/>
    </source>
</evidence>